<dbReference type="RefSeq" id="WP_187555049.1">
    <property type="nucleotide sequence ID" value="NZ_CP060716.1"/>
</dbReference>
<proteinExistence type="predicted"/>
<keyword evidence="3" id="KW-1185">Reference proteome</keyword>
<gene>
    <name evidence="2" type="ORF">H9L06_10090</name>
</gene>
<accession>A0A7G9S404</accession>
<feature type="transmembrane region" description="Helical" evidence="1">
    <location>
        <begin position="71"/>
        <end position="92"/>
    </location>
</feature>
<protein>
    <submittedName>
        <fullName evidence="2">Uncharacterized protein</fullName>
    </submittedName>
</protein>
<keyword evidence="1" id="KW-0472">Membrane</keyword>
<keyword evidence="1" id="KW-0812">Transmembrane</keyword>
<organism evidence="2 3">
    <name type="scientific">Leucobacter denitrificans</name>
    <dbReference type="NCBI Taxonomy" id="683042"/>
    <lineage>
        <taxon>Bacteria</taxon>
        <taxon>Bacillati</taxon>
        <taxon>Actinomycetota</taxon>
        <taxon>Actinomycetes</taxon>
        <taxon>Micrococcales</taxon>
        <taxon>Microbacteriaceae</taxon>
        <taxon>Leucobacter</taxon>
    </lineage>
</organism>
<dbReference type="AlphaFoldDB" id="A0A7G9S404"/>
<dbReference type="Proteomes" id="UP000515934">
    <property type="component" value="Chromosome"/>
</dbReference>
<keyword evidence="1" id="KW-1133">Transmembrane helix</keyword>
<evidence type="ECO:0000313" key="2">
    <source>
        <dbReference type="EMBL" id="QNN62579.1"/>
    </source>
</evidence>
<dbReference type="EMBL" id="CP060716">
    <property type="protein sequence ID" value="QNN62579.1"/>
    <property type="molecule type" value="Genomic_DNA"/>
</dbReference>
<dbReference type="KEGG" id="ldn:H9L06_10090"/>
<evidence type="ECO:0000256" key="1">
    <source>
        <dbReference type="SAM" id="Phobius"/>
    </source>
</evidence>
<feature type="transmembrane region" description="Helical" evidence="1">
    <location>
        <begin position="6"/>
        <end position="28"/>
    </location>
</feature>
<evidence type="ECO:0000313" key="3">
    <source>
        <dbReference type="Proteomes" id="UP000515934"/>
    </source>
</evidence>
<sequence length="97" mass="10452">MIDWMAFVTVFVASLVSAVFVVALYSLGIRFLALPAPRVRCEDGTFEPDGPDRDDEDDDIEAVGRPRWATVAANVCFGLSAIAVLVGIYLIVPALHG</sequence>
<name>A0A7G9S404_9MICO</name>
<reference evidence="2 3" key="1">
    <citation type="submission" date="2020-08" db="EMBL/GenBank/DDBJ databases">
        <title>Genome sequence of Leucobacter denitrificans KACC 14055T.</title>
        <authorList>
            <person name="Hyun D.-W."/>
            <person name="Bae J.-W."/>
        </authorList>
    </citation>
    <scope>NUCLEOTIDE SEQUENCE [LARGE SCALE GENOMIC DNA]</scope>
    <source>
        <strain evidence="2 3">KACC 14055</strain>
    </source>
</reference>